<evidence type="ECO:0000256" key="1">
    <source>
        <dbReference type="SAM" id="Phobius"/>
    </source>
</evidence>
<sequence length="360" mass="41428">MRQRRCEFQRLHALFREIVMKRWTIGSRKRQQADLRLDDATVSGLHADLVLTDDGRWMIEDRNSTNGTKRCSNGRWFAVKQAYVLPDERLRFGAAETTIRRLLQTPDQGGGKGEADATVVPWRSDLAVGLSKIHDVAEFKRNVLFVLDLIGSPAKHIIHCGVNRRPVNPFSFMVFGGLVYTVITTFGLTISALVKIHNEEYSRIPGMILQSIPQFILFFTLTLIANVVPFFIFRRMTLKKRHFDDFMRLMAVVNGMYWMLLSFIVLFWNEFLISVIRENLTLEKIMEKLQFGAIYNTYILSMVIVFYLGFFAVVAQKHFWNISYWRTLWCCGLTSFAIIGLLALISSPMILLAMAVSAPH</sequence>
<dbReference type="AlphaFoldDB" id="A0A4R5QHP2"/>
<feature type="transmembrane region" description="Helical" evidence="1">
    <location>
        <begin position="214"/>
        <end position="234"/>
    </location>
</feature>
<gene>
    <name evidence="3" type="ORF">E2C06_13390</name>
</gene>
<feature type="domain" description="FHA" evidence="2">
    <location>
        <begin position="23"/>
        <end position="68"/>
    </location>
</feature>
<dbReference type="EMBL" id="SMSJ01000014">
    <property type="protein sequence ID" value="TDH62161.1"/>
    <property type="molecule type" value="Genomic_DNA"/>
</dbReference>
<protein>
    <submittedName>
        <fullName evidence="3">FHA domain-containing protein</fullName>
    </submittedName>
</protein>
<reference evidence="3 4" key="1">
    <citation type="journal article" date="2016" name="J. Microbiol.">
        <title>Dankookia rubra gen. nov., sp. nov., an alphaproteobacterium isolated from sediment of a shallow stream.</title>
        <authorList>
            <person name="Kim W.H."/>
            <person name="Kim D.H."/>
            <person name="Kang K."/>
            <person name="Ahn T.Y."/>
        </authorList>
    </citation>
    <scope>NUCLEOTIDE SEQUENCE [LARGE SCALE GENOMIC DNA]</scope>
    <source>
        <strain evidence="3 4">JCM30602</strain>
    </source>
</reference>
<dbReference type="PROSITE" id="PS50006">
    <property type="entry name" value="FHA_DOMAIN"/>
    <property type="match status" value="1"/>
</dbReference>
<feature type="transmembrane region" description="Helical" evidence="1">
    <location>
        <begin position="246"/>
        <end position="269"/>
    </location>
</feature>
<feature type="transmembrane region" description="Helical" evidence="1">
    <location>
        <begin position="172"/>
        <end position="194"/>
    </location>
</feature>
<evidence type="ECO:0000313" key="3">
    <source>
        <dbReference type="EMBL" id="TDH62161.1"/>
    </source>
</evidence>
<accession>A0A4R5QHP2</accession>
<dbReference type="SUPFAM" id="SSF49879">
    <property type="entry name" value="SMAD/FHA domain"/>
    <property type="match status" value="1"/>
</dbReference>
<proteinExistence type="predicted"/>
<keyword evidence="1" id="KW-0472">Membrane</keyword>
<dbReference type="CDD" id="cd00060">
    <property type="entry name" value="FHA"/>
    <property type="match status" value="1"/>
</dbReference>
<comment type="caution">
    <text evidence="3">The sequence shown here is derived from an EMBL/GenBank/DDBJ whole genome shotgun (WGS) entry which is preliminary data.</text>
</comment>
<dbReference type="InterPro" id="IPR008984">
    <property type="entry name" value="SMAD_FHA_dom_sf"/>
</dbReference>
<name>A0A4R5QHP2_9PROT</name>
<dbReference type="Gene3D" id="2.60.200.20">
    <property type="match status" value="1"/>
</dbReference>
<dbReference type="Proteomes" id="UP000295096">
    <property type="component" value="Unassembled WGS sequence"/>
</dbReference>
<keyword evidence="1" id="KW-1133">Transmembrane helix</keyword>
<dbReference type="InterPro" id="IPR000253">
    <property type="entry name" value="FHA_dom"/>
</dbReference>
<organism evidence="3 4">
    <name type="scientific">Dankookia rubra</name>
    <dbReference type="NCBI Taxonomy" id="1442381"/>
    <lineage>
        <taxon>Bacteria</taxon>
        <taxon>Pseudomonadati</taxon>
        <taxon>Pseudomonadota</taxon>
        <taxon>Alphaproteobacteria</taxon>
        <taxon>Acetobacterales</taxon>
        <taxon>Roseomonadaceae</taxon>
        <taxon>Dankookia</taxon>
    </lineage>
</organism>
<evidence type="ECO:0000259" key="2">
    <source>
        <dbReference type="PROSITE" id="PS50006"/>
    </source>
</evidence>
<keyword evidence="4" id="KW-1185">Reference proteome</keyword>
<dbReference type="OrthoDB" id="151099at2"/>
<keyword evidence="1" id="KW-0812">Transmembrane</keyword>
<dbReference type="Pfam" id="PF00498">
    <property type="entry name" value="FHA"/>
    <property type="match status" value="1"/>
</dbReference>
<evidence type="ECO:0000313" key="4">
    <source>
        <dbReference type="Proteomes" id="UP000295096"/>
    </source>
</evidence>
<feature type="transmembrane region" description="Helical" evidence="1">
    <location>
        <begin position="327"/>
        <end position="356"/>
    </location>
</feature>
<feature type="transmembrane region" description="Helical" evidence="1">
    <location>
        <begin position="289"/>
        <end position="315"/>
    </location>
</feature>